<keyword evidence="3" id="KW-1185">Reference proteome</keyword>
<dbReference type="Proteomes" id="UP000835052">
    <property type="component" value="Unassembled WGS sequence"/>
</dbReference>
<evidence type="ECO:0000313" key="2">
    <source>
        <dbReference type="EMBL" id="CAD6200169.1"/>
    </source>
</evidence>
<gene>
    <name evidence="2" type="ORF">CAUJ_LOCUS16067</name>
</gene>
<protein>
    <submittedName>
        <fullName evidence="2">Uncharacterized protein</fullName>
    </submittedName>
</protein>
<name>A0A8S1HYH0_9PELO</name>
<evidence type="ECO:0000313" key="3">
    <source>
        <dbReference type="Proteomes" id="UP000835052"/>
    </source>
</evidence>
<evidence type="ECO:0000256" key="1">
    <source>
        <dbReference type="SAM" id="MobiDB-lite"/>
    </source>
</evidence>
<organism evidence="2 3">
    <name type="scientific">Caenorhabditis auriculariae</name>
    <dbReference type="NCBI Taxonomy" id="2777116"/>
    <lineage>
        <taxon>Eukaryota</taxon>
        <taxon>Metazoa</taxon>
        <taxon>Ecdysozoa</taxon>
        <taxon>Nematoda</taxon>
        <taxon>Chromadorea</taxon>
        <taxon>Rhabditida</taxon>
        <taxon>Rhabditina</taxon>
        <taxon>Rhabditomorpha</taxon>
        <taxon>Rhabditoidea</taxon>
        <taxon>Rhabditidae</taxon>
        <taxon>Peloderinae</taxon>
        <taxon>Caenorhabditis</taxon>
    </lineage>
</organism>
<feature type="region of interest" description="Disordered" evidence="1">
    <location>
        <begin position="41"/>
        <end position="64"/>
    </location>
</feature>
<dbReference type="EMBL" id="CAJGYM010000246">
    <property type="protein sequence ID" value="CAD6200169.1"/>
    <property type="molecule type" value="Genomic_DNA"/>
</dbReference>
<comment type="caution">
    <text evidence="2">The sequence shown here is derived from an EMBL/GenBank/DDBJ whole genome shotgun (WGS) entry which is preliminary data.</text>
</comment>
<accession>A0A8S1HYH0</accession>
<dbReference type="AlphaFoldDB" id="A0A8S1HYH0"/>
<proteinExistence type="predicted"/>
<sequence length="135" mass="15146">MIGQSIDSKTDGFLTPSLEEELTEPSLALIEASRANLASGGIEMAEKNQNDPALTSGGRDTSPLIDLNQGTENAVKLKTISLSRVAQEIRRRQFKMVDRQGFTPSFTKSRFSIKDFCSDFTEWRKKITSYERLPR</sequence>
<reference evidence="2" key="1">
    <citation type="submission" date="2020-10" db="EMBL/GenBank/DDBJ databases">
        <authorList>
            <person name="Kikuchi T."/>
        </authorList>
    </citation>
    <scope>NUCLEOTIDE SEQUENCE</scope>
    <source>
        <strain evidence="2">NKZ352</strain>
    </source>
</reference>